<evidence type="ECO:0000313" key="3">
    <source>
        <dbReference type="Proteomes" id="UP000437709"/>
    </source>
</evidence>
<reference evidence="2 3" key="1">
    <citation type="submission" date="2019-10" db="EMBL/GenBank/DDBJ databases">
        <title>Georgenia wutianyii sp. nov. and Georgenia yuyongxinii sp. nov. isolated from plateau pika (Ochotona curzoniae) in the Qinghai-Tibet plateau of China.</title>
        <authorList>
            <person name="Tian Z."/>
        </authorList>
    </citation>
    <scope>NUCLEOTIDE SEQUENCE [LARGE SCALE GENOMIC DNA]</scope>
    <source>
        <strain evidence="2 3">JCM 19765</strain>
    </source>
</reference>
<dbReference type="Proteomes" id="UP000437709">
    <property type="component" value="Unassembled WGS sequence"/>
</dbReference>
<evidence type="ECO:0008006" key="4">
    <source>
        <dbReference type="Google" id="ProtNLM"/>
    </source>
</evidence>
<evidence type="ECO:0000256" key="1">
    <source>
        <dbReference type="SAM" id="Phobius"/>
    </source>
</evidence>
<comment type="caution">
    <text evidence="2">The sequence shown here is derived from an EMBL/GenBank/DDBJ whole genome shotgun (WGS) entry which is preliminary data.</text>
</comment>
<dbReference type="RefSeq" id="WP_152195276.1">
    <property type="nucleotide sequence ID" value="NZ_VUKD01000003.1"/>
</dbReference>
<dbReference type="EMBL" id="WHPC01000030">
    <property type="protein sequence ID" value="MPV37266.1"/>
    <property type="molecule type" value="Genomic_DNA"/>
</dbReference>
<keyword evidence="3" id="KW-1185">Reference proteome</keyword>
<keyword evidence="1" id="KW-0812">Transmembrane</keyword>
<sequence>MARPQPDPRTPADRPGRWAPWWIYLVVLLGANYLRSWLMPVGTVPEVAVVAIGLAQAAVLFVVVTALWRVARRPRR</sequence>
<accession>A0A6N7EM94</accession>
<protein>
    <recommendedName>
        <fullName evidence="4">DUF4328 domain-containing protein</fullName>
    </recommendedName>
</protein>
<feature type="transmembrane region" description="Helical" evidence="1">
    <location>
        <begin position="47"/>
        <end position="68"/>
    </location>
</feature>
<keyword evidence="1" id="KW-1133">Transmembrane helix</keyword>
<evidence type="ECO:0000313" key="2">
    <source>
        <dbReference type="EMBL" id="MPV37266.1"/>
    </source>
</evidence>
<gene>
    <name evidence="2" type="ORF">GB881_09405</name>
</gene>
<dbReference type="OrthoDB" id="3542463at2"/>
<name>A0A6N7EM94_9MICO</name>
<feature type="transmembrane region" description="Helical" evidence="1">
    <location>
        <begin position="21"/>
        <end position="41"/>
    </location>
</feature>
<keyword evidence="1" id="KW-0472">Membrane</keyword>
<proteinExistence type="predicted"/>
<organism evidence="2 3">
    <name type="scientific">Georgenia subflava</name>
    <dbReference type="NCBI Taxonomy" id="1622177"/>
    <lineage>
        <taxon>Bacteria</taxon>
        <taxon>Bacillati</taxon>
        <taxon>Actinomycetota</taxon>
        <taxon>Actinomycetes</taxon>
        <taxon>Micrococcales</taxon>
        <taxon>Bogoriellaceae</taxon>
        <taxon>Georgenia</taxon>
    </lineage>
</organism>
<dbReference type="AlphaFoldDB" id="A0A6N7EM94"/>